<organism evidence="2 3">
    <name type="scientific">Corynebacterium jeddahense</name>
    <dbReference type="NCBI Taxonomy" id="1414719"/>
    <lineage>
        <taxon>Bacteria</taxon>
        <taxon>Bacillati</taxon>
        <taxon>Actinomycetota</taxon>
        <taxon>Actinomycetes</taxon>
        <taxon>Mycobacteriales</taxon>
        <taxon>Corynebacteriaceae</taxon>
        <taxon>Corynebacterium</taxon>
    </lineage>
</organism>
<name>A0ABY7UMD6_9CORY</name>
<accession>A0ABY7UMD6</accession>
<proteinExistence type="predicted"/>
<dbReference type="RefSeq" id="WP_042409890.1">
    <property type="nucleotide sequence ID" value="NZ_CBYN010000145.1"/>
</dbReference>
<sequence>MYAALWRKLPGSTPVKWLLTLIILTGVFFLLMDVVFPWVSSLMPYNDVAV</sequence>
<reference evidence="2 3" key="1">
    <citation type="submission" date="2020-10" db="EMBL/GenBank/DDBJ databases">
        <title>Complete genome sequence of Corynebacterium jeddahense DSM 45997, type strain of Corynebacterium jeddahense.</title>
        <authorList>
            <person name="Busche T."/>
            <person name="Kalinowski J."/>
            <person name="Ruckert C."/>
        </authorList>
    </citation>
    <scope>NUCLEOTIDE SEQUENCE [LARGE SCALE GENOMIC DNA]</scope>
    <source>
        <strain evidence="2 3">DSM 45997</strain>
    </source>
</reference>
<keyword evidence="1" id="KW-0472">Membrane</keyword>
<evidence type="ECO:0008006" key="4">
    <source>
        <dbReference type="Google" id="ProtNLM"/>
    </source>
</evidence>
<evidence type="ECO:0000313" key="2">
    <source>
        <dbReference type="EMBL" id="WCZ39861.1"/>
    </source>
</evidence>
<gene>
    <name evidence="2" type="ORF">CJEDD_11460</name>
</gene>
<dbReference type="EMBL" id="CP063194">
    <property type="protein sequence ID" value="WCZ39861.1"/>
    <property type="molecule type" value="Genomic_DNA"/>
</dbReference>
<evidence type="ECO:0000313" key="3">
    <source>
        <dbReference type="Proteomes" id="UP001218071"/>
    </source>
</evidence>
<dbReference type="Proteomes" id="UP001218071">
    <property type="component" value="Chromosome"/>
</dbReference>
<feature type="transmembrane region" description="Helical" evidence="1">
    <location>
        <begin position="17"/>
        <end position="39"/>
    </location>
</feature>
<keyword evidence="1" id="KW-1133">Transmembrane helix</keyword>
<evidence type="ECO:0000256" key="1">
    <source>
        <dbReference type="SAM" id="Phobius"/>
    </source>
</evidence>
<keyword evidence="1" id="KW-0812">Transmembrane</keyword>
<protein>
    <recommendedName>
        <fullName evidence="4">Secreted protein</fullName>
    </recommendedName>
</protein>
<keyword evidence="3" id="KW-1185">Reference proteome</keyword>